<organism evidence="3 4">
    <name type="scientific">Hyalangium minutum</name>
    <dbReference type="NCBI Taxonomy" id="394096"/>
    <lineage>
        <taxon>Bacteria</taxon>
        <taxon>Pseudomonadati</taxon>
        <taxon>Myxococcota</taxon>
        <taxon>Myxococcia</taxon>
        <taxon>Myxococcales</taxon>
        <taxon>Cystobacterineae</taxon>
        <taxon>Archangiaceae</taxon>
        <taxon>Hyalangium</taxon>
    </lineage>
</organism>
<evidence type="ECO:0000313" key="4">
    <source>
        <dbReference type="Proteomes" id="UP000028725"/>
    </source>
</evidence>
<feature type="chain" id="PRO_5001799487" evidence="2">
    <location>
        <begin position="26"/>
        <end position="104"/>
    </location>
</feature>
<dbReference type="RefSeq" id="WP_044194363.1">
    <property type="nucleotide sequence ID" value="NZ_JMCB01000014.1"/>
</dbReference>
<keyword evidence="3" id="KW-0449">Lipoprotein</keyword>
<dbReference type="PATRIC" id="fig|394096.3.peg.6435"/>
<accession>A0A085W9E3</accession>
<feature type="signal peptide" evidence="2">
    <location>
        <begin position="1"/>
        <end position="25"/>
    </location>
</feature>
<name>A0A085W9E3_9BACT</name>
<evidence type="ECO:0000256" key="1">
    <source>
        <dbReference type="SAM" id="MobiDB-lite"/>
    </source>
</evidence>
<keyword evidence="4" id="KW-1185">Reference proteome</keyword>
<gene>
    <name evidence="3" type="ORF">DB31_2100</name>
</gene>
<feature type="region of interest" description="Disordered" evidence="1">
    <location>
        <begin position="77"/>
        <end position="104"/>
    </location>
</feature>
<evidence type="ECO:0000256" key="2">
    <source>
        <dbReference type="SAM" id="SignalP"/>
    </source>
</evidence>
<dbReference type="Proteomes" id="UP000028725">
    <property type="component" value="Unassembled WGS sequence"/>
</dbReference>
<feature type="compositionally biased region" description="Pro residues" evidence="1">
    <location>
        <begin position="94"/>
        <end position="104"/>
    </location>
</feature>
<dbReference type="AlphaFoldDB" id="A0A085W9E3"/>
<protein>
    <submittedName>
        <fullName evidence="3">Putative lipoprotein</fullName>
    </submittedName>
</protein>
<proteinExistence type="predicted"/>
<keyword evidence="2" id="KW-0732">Signal</keyword>
<evidence type="ECO:0000313" key="3">
    <source>
        <dbReference type="EMBL" id="KFE64306.1"/>
    </source>
</evidence>
<dbReference type="STRING" id="394096.DB31_2100"/>
<comment type="caution">
    <text evidence="3">The sequence shown here is derived from an EMBL/GenBank/DDBJ whole genome shotgun (WGS) entry which is preliminary data.</text>
</comment>
<dbReference type="PROSITE" id="PS51257">
    <property type="entry name" value="PROKAR_LIPOPROTEIN"/>
    <property type="match status" value="1"/>
</dbReference>
<dbReference type="EMBL" id="JMCB01000014">
    <property type="protein sequence ID" value="KFE64306.1"/>
    <property type="molecule type" value="Genomic_DNA"/>
</dbReference>
<sequence length="104" mass="11144">MKFLKVRWLAAGVLAGGLMLTGCSASNSTVRVSPYTDNTGMGFGYISKTKQSDYNLWMPLEDPLRTRQQENIFAAAAEPTVEPTPKGIGGSGQCPPPEPPRSAQ</sequence>
<reference evidence="3 4" key="1">
    <citation type="submission" date="2014-04" db="EMBL/GenBank/DDBJ databases">
        <title>Genome assembly of Hyalangium minutum DSM 14724.</title>
        <authorList>
            <person name="Sharma G."/>
            <person name="Subramanian S."/>
        </authorList>
    </citation>
    <scope>NUCLEOTIDE SEQUENCE [LARGE SCALE GENOMIC DNA]</scope>
    <source>
        <strain evidence="3 4">DSM 14724</strain>
    </source>
</reference>